<protein>
    <submittedName>
        <fullName evidence="3">Aldo/keto reductase</fullName>
    </submittedName>
</protein>
<name>A0ABU1HJN0_9GAMM</name>
<accession>A0ABU1HJN0</accession>
<evidence type="ECO:0000256" key="1">
    <source>
        <dbReference type="ARBA" id="ARBA00023002"/>
    </source>
</evidence>
<evidence type="ECO:0000313" key="4">
    <source>
        <dbReference type="Proteomes" id="UP001251374"/>
    </source>
</evidence>
<keyword evidence="1" id="KW-0560">Oxidoreductase</keyword>
<feature type="domain" description="NADP-dependent oxidoreductase" evidence="2">
    <location>
        <begin position="19"/>
        <end position="314"/>
    </location>
</feature>
<dbReference type="Gene3D" id="3.20.20.100">
    <property type="entry name" value="NADP-dependent oxidoreductase domain"/>
    <property type="match status" value="1"/>
</dbReference>
<sequence>MCSDIPHSRLGKSGLFVSKIALGTMTFGARTDPKEAERIFSEATDAGVNFIDTANTYTQGESEKIVGNLIKNSHHDLILATKLGNPNGSGRNRRGLSRRWMVSEVEASLKRLGMDHVDILYLHKEDHETPLEETARALEDLRRAGKIRYYGASNFKAWRIINLLNISNSEGGDGPIVSQPLYHMLNRTAEIEQIPACARNGIGIVTYSPTARGILTGKYKVNEAAPKDSRAAAKDKRMLETEFHPANIETAEKIRNIADNRGIDIAEFSTAWVLSNPNVSSVIAGPRTIEQWRAYSNSARHEISLEDIEKINAIVPPGTTAIPNYIDPAYPVEGINPLG</sequence>
<organism evidence="3 4">
    <name type="scientific">Franzmannia qiaohouensis</name>
    <dbReference type="NCBI Taxonomy" id="1329370"/>
    <lineage>
        <taxon>Bacteria</taxon>
        <taxon>Pseudomonadati</taxon>
        <taxon>Pseudomonadota</taxon>
        <taxon>Gammaproteobacteria</taxon>
        <taxon>Oceanospirillales</taxon>
        <taxon>Halomonadaceae</taxon>
        <taxon>Franzmannia</taxon>
    </lineage>
</organism>
<dbReference type="PRINTS" id="PR00069">
    <property type="entry name" value="ALDKETRDTASE"/>
</dbReference>
<dbReference type="InterPro" id="IPR023210">
    <property type="entry name" value="NADP_OxRdtase_dom"/>
</dbReference>
<dbReference type="Pfam" id="PF00248">
    <property type="entry name" value="Aldo_ket_red"/>
    <property type="match status" value="1"/>
</dbReference>
<evidence type="ECO:0000313" key="3">
    <source>
        <dbReference type="EMBL" id="MDR5907482.1"/>
    </source>
</evidence>
<comment type="caution">
    <text evidence="3">The sequence shown here is derived from an EMBL/GenBank/DDBJ whole genome shotgun (WGS) entry which is preliminary data.</text>
</comment>
<dbReference type="PANTHER" id="PTHR43364:SF4">
    <property type="entry name" value="NAD(P)-LINKED OXIDOREDUCTASE SUPERFAMILY PROTEIN"/>
    <property type="match status" value="1"/>
</dbReference>
<dbReference type="Proteomes" id="UP001251374">
    <property type="component" value="Unassembled WGS sequence"/>
</dbReference>
<evidence type="ECO:0000259" key="2">
    <source>
        <dbReference type="Pfam" id="PF00248"/>
    </source>
</evidence>
<reference evidence="3 4" key="1">
    <citation type="submission" date="2023-04" db="EMBL/GenBank/DDBJ databases">
        <title>A long-awaited taxogenomic arrangement of the family Halomonadaceae.</title>
        <authorList>
            <person name="De La Haba R."/>
            <person name="Chuvochina M."/>
            <person name="Wittouck S."/>
            <person name="Arahal D.R."/>
            <person name="Sanchez-Porro C."/>
            <person name="Hugenholtz P."/>
            <person name="Ventosa A."/>
        </authorList>
    </citation>
    <scope>NUCLEOTIDE SEQUENCE [LARGE SCALE GENOMIC DNA]</scope>
    <source>
        <strain evidence="3 4">DSM 26770</strain>
    </source>
</reference>
<dbReference type="InterPro" id="IPR050523">
    <property type="entry name" value="AKR_Detox_Biosynth"/>
</dbReference>
<dbReference type="PANTHER" id="PTHR43364">
    <property type="entry name" value="NADH-SPECIFIC METHYLGLYOXAL REDUCTASE-RELATED"/>
    <property type="match status" value="1"/>
</dbReference>
<dbReference type="InterPro" id="IPR036812">
    <property type="entry name" value="NAD(P)_OxRdtase_dom_sf"/>
</dbReference>
<dbReference type="SUPFAM" id="SSF51430">
    <property type="entry name" value="NAD(P)-linked oxidoreductase"/>
    <property type="match status" value="1"/>
</dbReference>
<dbReference type="RefSeq" id="WP_309724875.1">
    <property type="nucleotide sequence ID" value="NZ_JARWAM010000019.1"/>
</dbReference>
<keyword evidence="4" id="KW-1185">Reference proteome</keyword>
<proteinExistence type="predicted"/>
<dbReference type="EMBL" id="JARWAM010000019">
    <property type="protein sequence ID" value="MDR5907482.1"/>
    <property type="molecule type" value="Genomic_DNA"/>
</dbReference>
<gene>
    <name evidence="3" type="ORF">QC821_19580</name>
</gene>
<dbReference type="InterPro" id="IPR020471">
    <property type="entry name" value="AKR"/>
</dbReference>